<dbReference type="PANTHER" id="PTHR35333">
    <property type="entry name" value="BETA-LACTAMASE"/>
    <property type="match status" value="1"/>
</dbReference>
<dbReference type="PANTHER" id="PTHR35333:SF3">
    <property type="entry name" value="BETA-LACTAMASE-TYPE TRANSPEPTIDASE FOLD CONTAINING PROTEIN"/>
    <property type="match status" value="1"/>
</dbReference>
<organism evidence="3 4">
    <name type="scientific">Acidiferrimicrobium australe</name>
    <dbReference type="NCBI Taxonomy" id="2664430"/>
    <lineage>
        <taxon>Bacteria</taxon>
        <taxon>Bacillati</taxon>
        <taxon>Actinomycetota</taxon>
        <taxon>Acidimicrobiia</taxon>
        <taxon>Acidimicrobiales</taxon>
        <taxon>Acidimicrobiaceae</taxon>
        <taxon>Acidiferrimicrobium</taxon>
    </lineage>
</organism>
<dbReference type="Proteomes" id="UP000437736">
    <property type="component" value="Unassembled WGS sequence"/>
</dbReference>
<name>A0ABW9QWL4_9ACTN</name>
<proteinExistence type="predicted"/>
<comment type="caution">
    <text evidence="3">The sequence shown here is derived from an EMBL/GenBank/DDBJ whole genome shotgun (WGS) entry which is preliminary data.</text>
</comment>
<feature type="region of interest" description="Disordered" evidence="1">
    <location>
        <begin position="1"/>
        <end position="31"/>
    </location>
</feature>
<dbReference type="EMBL" id="WJHE01000740">
    <property type="protein sequence ID" value="MST33834.1"/>
    <property type="molecule type" value="Genomic_DNA"/>
</dbReference>
<dbReference type="InterPro" id="IPR012338">
    <property type="entry name" value="Beta-lactam/transpept-like"/>
</dbReference>
<evidence type="ECO:0000259" key="2">
    <source>
        <dbReference type="Pfam" id="PF13354"/>
    </source>
</evidence>
<keyword evidence="4" id="KW-1185">Reference proteome</keyword>
<feature type="compositionally biased region" description="Basic residues" evidence="1">
    <location>
        <begin position="1"/>
        <end position="11"/>
    </location>
</feature>
<evidence type="ECO:0000313" key="3">
    <source>
        <dbReference type="EMBL" id="MST33834.1"/>
    </source>
</evidence>
<dbReference type="InterPro" id="IPR000871">
    <property type="entry name" value="Beta-lactam_class-A"/>
</dbReference>
<dbReference type="InterPro" id="IPR045155">
    <property type="entry name" value="Beta-lactam_cat"/>
</dbReference>
<dbReference type="Pfam" id="PF13354">
    <property type="entry name" value="Beta-lactamase2"/>
    <property type="match status" value="1"/>
</dbReference>
<protein>
    <submittedName>
        <fullName evidence="3">Serine hydrolase</fullName>
    </submittedName>
</protein>
<keyword evidence="3" id="KW-0378">Hydrolase</keyword>
<feature type="non-terminal residue" evidence="3">
    <location>
        <position position="233"/>
    </location>
</feature>
<evidence type="ECO:0000313" key="4">
    <source>
        <dbReference type="Proteomes" id="UP000437736"/>
    </source>
</evidence>
<dbReference type="Gene3D" id="3.40.710.10">
    <property type="entry name" value="DD-peptidase/beta-lactamase superfamily"/>
    <property type="match status" value="1"/>
</dbReference>
<dbReference type="SUPFAM" id="SSF56601">
    <property type="entry name" value="beta-lactamase/transpeptidase-like"/>
    <property type="match status" value="1"/>
</dbReference>
<sequence>MDPPGRRHRRGQPAARDPVLAHPAAADPGGGCRLGEGVTRPLVAVAAADVATGRVILDQQADVACYAASTLKLAILVALHRAAERGRLSLDQQVPVATSWPAAGGGDFALVADDDDPELASRAGEHVPVRDLAEHMITRSSNIGANVVLDLVGFEAVTVTLSALDATGCRLHHRFGDRQARAAGPANTVTAAGLAVLAAAVGGGRAATPDASREMLGVLAHQEQRDLIPAALP</sequence>
<reference evidence="3 4" key="1">
    <citation type="submission" date="2019-11" db="EMBL/GenBank/DDBJ databases">
        <title>Acidiferrimicrobium australis gen. nov., sp. nov., an acidophilic and obligately heterotrophic, member of the Actinobacteria that catalyses dissimilatory oxido- reduction of iron isolated from metal-rich acidic water in Chile.</title>
        <authorList>
            <person name="Gonzalez D."/>
            <person name="Huber K."/>
            <person name="Hedrich S."/>
            <person name="Rojas-Villalobos C."/>
            <person name="Quatrini R."/>
            <person name="Dinamarca M.A."/>
            <person name="Schwarz A."/>
            <person name="Canales C."/>
            <person name="Nancucheo I."/>
        </authorList>
    </citation>
    <scope>NUCLEOTIDE SEQUENCE [LARGE SCALE GENOMIC DNA]</scope>
    <source>
        <strain evidence="3 4">USS-CCA1</strain>
    </source>
</reference>
<accession>A0ABW9QWL4</accession>
<feature type="domain" description="Beta-lactamase class A catalytic" evidence="2">
    <location>
        <begin position="45"/>
        <end position="233"/>
    </location>
</feature>
<dbReference type="GO" id="GO:0016787">
    <property type="term" value="F:hydrolase activity"/>
    <property type="evidence" value="ECO:0007669"/>
    <property type="project" value="UniProtKB-KW"/>
</dbReference>
<gene>
    <name evidence="3" type="ORF">GHK86_14045</name>
</gene>
<evidence type="ECO:0000256" key="1">
    <source>
        <dbReference type="SAM" id="MobiDB-lite"/>
    </source>
</evidence>